<protein>
    <submittedName>
        <fullName evidence="5">Metallophosphoesterase</fullName>
    </submittedName>
</protein>
<keyword evidence="2" id="KW-0378">Hydrolase</keyword>
<evidence type="ECO:0000313" key="6">
    <source>
        <dbReference type="Proteomes" id="UP000721415"/>
    </source>
</evidence>
<keyword evidence="3" id="KW-0472">Membrane</keyword>
<feature type="domain" description="Calcineurin-like phosphoesterase" evidence="4">
    <location>
        <begin position="48"/>
        <end position="208"/>
    </location>
</feature>
<dbReference type="PANTHER" id="PTHR31302">
    <property type="entry name" value="TRANSMEMBRANE PROTEIN WITH METALLOPHOSPHOESTERASE DOMAIN-RELATED"/>
    <property type="match status" value="1"/>
</dbReference>
<dbReference type="InterPro" id="IPR004843">
    <property type="entry name" value="Calcineurin-like_PHP"/>
</dbReference>
<evidence type="ECO:0000256" key="2">
    <source>
        <dbReference type="ARBA" id="ARBA00022801"/>
    </source>
</evidence>
<keyword evidence="6" id="KW-1185">Reference proteome</keyword>
<comment type="caution">
    <text evidence="5">The sequence shown here is derived from an EMBL/GenBank/DDBJ whole genome shotgun (WGS) entry which is preliminary data.</text>
</comment>
<organism evidence="5 6">
    <name type="scientific">Facklamia lactis</name>
    <dbReference type="NCBI Taxonomy" id="2749967"/>
    <lineage>
        <taxon>Bacteria</taxon>
        <taxon>Bacillati</taxon>
        <taxon>Bacillota</taxon>
        <taxon>Bacilli</taxon>
        <taxon>Lactobacillales</taxon>
        <taxon>Aerococcaceae</taxon>
        <taxon>Facklamia</taxon>
    </lineage>
</organism>
<accession>A0ABS0LMM2</accession>
<keyword evidence="1" id="KW-0479">Metal-binding</keyword>
<dbReference type="PANTHER" id="PTHR31302:SF31">
    <property type="entry name" value="PHOSPHODIESTERASE YAEI"/>
    <property type="match status" value="1"/>
</dbReference>
<dbReference type="SUPFAM" id="SSF56300">
    <property type="entry name" value="Metallo-dependent phosphatases"/>
    <property type="match status" value="1"/>
</dbReference>
<proteinExistence type="predicted"/>
<evidence type="ECO:0000256" key="1">
    <source>
        <dbReference type="ARBA" id="ARBA00022723"/>
    </source>
</evidence>
<keyword evidence="3" id="KW-1133">Transmembrane helix</keyword>
<name>A0ABS0LMM2_9LACT</name>
<dbReference type="InterPro" id="IPR029052">
    <property type="entry name" value="Metallo-depent_PP-like"/>
</dbReference>
<dbReference type="InterPro" id="IPR051158">
    <property type="entry name" value="Metallophosphoesterase_sf"/>
</dbReference>
<dbReference type="Pfam" id="PF00149">
    <property type="entry name" value="Metallophos"/>
    <property type="match status" value="1"/>
</dbReference>
<sequence length="274" mass="31541">MGNHNLSVILLIFFAVSLIIFIILGLNNQLTMTYYQVVDSKVEEDFEVLLVTDLHSNRFGEDQKEILSKIEEASPDIVLLSGDIIDDRLPMEVGFRTVEYIAKSYPTYYVTGNHEIASKQVEFIEKKLSSFGIKLLAGKRDEMIVNGQTISLMGLDDPNVYADYWQQIEDLEHYDSEQLTFLLAHRPERIKDYQRLDVDYVFSGHAHGGQWRIPYILENGLMAPGQGLFPKYTQGIYDLKHFKLIVSRGLSREIPNVPRFYNPPELVVIEFKKS</sequence>
<evidence type="ECO:0000313" key="5">
    <source>
        <dbReference type="EMBL" id="MBG9985413.1"/>
    </source>
</evidence>
<keyword evidence="3" id="KW-0812">Transmembrane</keyword>
<feature type="transmembrane region" description="Helical" evidence="3">
    <location>
        <begin position="6"/>
        <end position="26"/>
    </location>
</feature>
<dbReference type="Proteomes" id="UP000721415">
    <property type="component" value="Unassembled WGS sequence"/>
</dbReference>
<reference evidence="5 6" key="1">
    <citation type="submission" date="2020-07" db="EMBL/GenBank/DDBJ databases">
        <title>Facklamia lactis sp. nov., isolated from raw milk.</title>
        <authorList>
            <person name="Doll E.V."/>
            <person name="Huptas C."/>
            <person name="Staib L."/>
            <person name="Wenning M."/>
            <person name="Scherer S."/>
        </authorList>
    </citation>
    <scope>NUCLEOTIDE SEQUENCE [LARGE SCALE GENOMIC DNA]</scope>
    <source>
        <strain evidence="5 6">DSM 111018</strain>
    </source>
</reference>
<dbReference type="Gene3D" id="3.60.21.10">
    <property type="match status" value="1"/>
</dbReference>
<dbReference type="EMBL" id="JACBXQ010000001">
    <property type="protein sequence ID" value="MBG9985413.1"/>
    <property type="molecule type" value="Genomic_DNA"/>
</dbReference>
<evidence type="ECO:0000256" key="3">
    <source>
        <dbReference type="SAM" id="Phobius"/>
    </source>
</evidence>
<evidence type="ECO:0000259" key="4">
    <source>
        <dbReference type="Pfam" id="PF00149"/>
    </source>
</evidence>
<gene>
    <name evidence="5" type="ORF">HZY91_00725</name>
</gene>
<dbReference type="RefSeq" id="WP_197113606.1">
    <property type="nucleotide sequence ID" value="NZ_JACBXQ010000001.1"/>
</dbReference>